<dbReference type="InterPro" id="IPR016161">
    <property type="entry name" value="Ald_DH/histidinol_DH"/>
</dbReference>
<gene>
    <name evidence="6" type="ORF">N8K70_04965</name>
</gene>
<proteinExistence type="inferred from homology"/>
<dbReference type="PROSITE" id="PS00687">
    <property type="entry name" value="ALDEHYDE_DEHYDR_GLU"/>
    <property type="match status" value="1"/>
</dbReference>
<sequence>MPTRAEWEQLARTVQPRRRAFIDGAFADAADGDEFETVNPATGTVLARVARGRSADVDRAVAAARRAFDAGAWSRAAPAHRKAVLLALAEAVRAHADELAVLDTLDGGKLIADTSAVDVPGSAAILQWYAESVDKQYGEVAPTAPADLAIVTREPVGVVGAVVPWNYPLEMAIWKLAPALAAGNSVVLKPAEESPLSALRLAELAAEAGLPDGVLNVVPGYGEEAGQALGRHPDVDVIAFTGSTSVGKLFLRYAGESNMKQVWLECGGKSANLVFADAGDLDLVADRAVTGIFGCAGQVCSANSRLLVEESIADDLLERIAVRAAALRVGDPLDPGSTMGPLISRRQLDRVLGRIESGRSEATLAFGGGRVHEDSGGFYVEPTAFRDVPSEAAISREEVFGPVLAVSTFRAEEEAIGRANASEYGLAASVFTDSIHRARRVARALHAGTVSVNTVDALDVTTPFGGVKQSGFGRDLSLHALDKFTSLKTTWFADPTAAPQEG</sequence>
<protein>
    <submittedName>
        <fullName evidence="6">Aldehyde dehydrogenase</fullName>
    </submittedName>
</protein>
<keyword evidence="7" id="KW-1185">Reference proteome</keyword>
<evidence type="ECO:0000256" key="1">
    <source>
        <dbReference type="ARBA" id="ARBA00009986"/>
    </source>
</evidence>
<dbReference type="Pfam" id="PF00171">
    <property type="entry name" value="Aldedh"/>
    <property type="match status" value="1"/>
</dbReference>
<dbReference type="KEGG" id="mbet:N8K70_04965"/>
<evidence type="ECO:0000259" key="5">
    <source>
        <dbReference type="Pfam" id="PF00171"/>
    </source>
</evidence>
<dbReference type="Gene3D" id="3.40.309.10">
    <property type="entry name" value="Aldehyde Dehydrogenase, Chain A, domain 2"/>
    <property type="match status" value="1"/>
</dbReference>
<dbReference type="InterPro" id="IPR015590">
    <property type="entry name" value="Aldehyde_DH_dom"/>
</dbReference>
<evidence type="ECO:0000256" key="3">
    <source>
        <dbReference type="PROSITE-ProRule" id="PRU10007"/>
    </source>
</evidence>
<dbReference type="InterPro" id="IPR016163">
    <property type="entry name" value="Ald_DH_C"/>
</dbReference>
<dbReference type="EMBL" id="CP118157">
    <property type="protein sequence ID" value="WOF24032.1"/>
    <property type="molecule type" value="Genomic_DNA"/>
</dbReference>
<dbReference type="FunFam" id="3.40.605.10:FF:000026">
    <property type="entry name" value="Aldehyde dehydrogenase, putative"/>
    <property type="match status" value="1"/>
</dbReference>
<dbReference type="Gene3D" id="3.40.605.10">
    <property type="entry name" value="Aldehyde Dehydrogenase, Chain A, domain 1"/>
    <property type="match status" value="1"/>
</dbReference>
<feature type="domain" description="Aldehyde dehydrogenase" evidence="5">
    <location>
        <begin position="30"/>
        <end position="489"/>
    </location>
</feature>
<dbReference type="FunFam" id="3.40.309.10:FF:000012">
    <property type="entry name" value="Betaine aldehyde dehydrogenase"/>
    <property type="match status" value="1"/>
</dbReference>
<dbReference type="RefSeq" id="WP_317140506.1">
    <property type="nucleotide sequence ID" value="NZ_CP118157.1"/>
</dbReference>
<dbReference type="AlphaFoldDB" id="A0AA97I7V3"/>
<dbReference type="Proteomes" id="UP001305498">
    <property type="component" value="Chromosome"/>
</dbReference>
<accession>A0AA97I7V3</accession>
<dbReference type="InterPro" id="IPR016162">
    <property type="entry name" value="Ald_DH_N"/>
</dbReference>
<comment type="similarity">
    <text evidence="1 4">Belongs to the aldehyde dehydrogenase family.</text>
</comment>
<evidence type="ECO:0000256" key="2">
    <source>
        <dbReference type="ARBA" id="ARBA00023002"/>
    </source>
</evidence>
<reference evidence="6 7" key="1">
    <citation type="submission" date="2023-02" db="EMBL/GenBank/DDBJ databases">
        <title>Microbacterium betulae sp. nov., isolated from birch wood.</title>
        <authorList>
            <person name="Pasciak M."/>
            <person name="Pawlik K.J."/>
            <person name="Martynowski D."/>
            <person name="Laczmanski L."/>
            <person name="Ciekot J."/>
            <person name="Szponar B."/>
            <person name="Wojcik-Fatla A."/>
            <person name="Mackiewicz B."/>
            <person name="Farian E."/>
            <person name="Cholewa G."/>
            <person name="Cholewa A."/>
            <person name="Dutkiewicz J."/>
        </authorList>
    </citation>
    <scope>NUCLEOTIDE SEQUENCE [LARGE SCALE GENOMIC DNA]</scope>
    <source>
        <strain evidence="6 7">AB</strain>
    </source>
</reference>
<evidence type="ECO:0000313" key="7">
    <source>
        <dbReference type="Proteomes" id="UP001305498"/>
    </source>
</evidence>
<dbReference type="FunFam" id="3.40.605.10:FF:000001">
    <property type="entry name" value="Aldehyde dehydrogenase 1"/>
    <property type="match status" value="1"/>
</dbReference>
<dbReference type="SUPFAM" id="SSF53720">
    <property type="entry name" value="ALDH-like"/>
    <property type="match status" value="1"/>
</dbReference>
<dbReference type="PANTHER" id="PTHR11699">
    <property type="entry name" value="ALDEHYDE DEHYDROGENASE-RELATED"/>
    <property type="match status" value="1"/>
</dbReference>
<organism evidence="6 7">
    <name type="scientific">Microbacterium betulae</name>
    <dbReference type="NCBI Taxonomy" id="2981139"/>
    <lineage>
        <taxon>Bacteria</taxon>
        <taxon>Bacillati</taxon>
        <taxon>Actinomycetota</taxon>
        <taxon>Actinomycetes</taxon>
        <taxon>Micrococcales</taxon>
        <taxon>Microbacteriaceae</taxon>
        <taxon>Microbacterium</taxon>
    </lineage>
</organism>
<feature type="active site" evidence="3">
    <location>
        <position position="265"/>
    </location>
</feature>
<dbReference type="PROSITE" id="PS00070">
    <property type="entry name" value="ALDEHYDE_DEHYDR_CYS"/>
    <property type="match status" value="1"/>
</dbReference>
<name>A0AA97I7V3_9MICO</name>
<dbReference type="CDD" id="cd07112">
    <property type="entry name" value="ALDH_GABALDH-PuuC"/>
    <property type="match status" value="1"/>
</dbReference>
<dbReference type="GO" id="GO:0016620">
    <property type="term" value="F:oxidoreductase activity, acting on the aldehyde or oxo group of donors, NAD or NADP as acceptor"/>
    <property type="evidence" value="ECO:0007669"/>
    <property type="project" value="InterPro"/>
</dbReference>
<evidence type="ECO:0000256" key="4">
    <source>
        <dbReference type="RuleBase" id="RU003345"/>
    </source>
</evidence>
<keyword evidence="2 4" id="KW-0560">Oxidoreductase</keyword>
<dbReference type="InterPro" id="IPR016160">
    <property type="entry name" value="Ald_DH_CS_CYS"/>
</dbReference>
<dbReference type="InterPro" id="IPR029510">
    <property type="entry name" value="Ald_DH_CS_GLU"/>
</dbReference>
<evidence type="ECO:0000313" key="6">
    <source>
        <dbReference type="EMBL" id="WOF24032.1"/>
    </source>
</evidence>